<dbReference type="GO" id="GO:0016301">
    <property type="term" value="F:kinase activity"/>
    <property type="evidence" value="ECO:0007669"/>
    <property type="project" value="UniProtKB-KW"/>
</dbReference>
<evidence type="ECO:0000313" key="10">
    <source>
        <dbReference type="EMBL" id="TID19448.1"/>
    </source>
</evidence>
<keyword evidence="10" id="KW-0808">Transferase</keyword>
<reference evidence="10 11" key="1">
    <citation type="submission" date="2019-04" db="EMBL/GenBank/DDBJ databases">
        <title>High contiguity whole genome sequence and gene annotation resource for two Venturia nashicola isolates.</title>
        <authorList>
            <person name="Prokchorchik M."/>
            <person name="Won K."/>
            <person name="Lee Y."/>
            <person name="Choi E.D."/>
            <person name="Segonzac C."/>
            <person name="Sohn K.H."/>
        </authorList>
    </citation>
    <scope>NUCLEOTIDE SEQUENCE [LARGE SCALE GENOMIC DNA]</scope>
    <source>
        <strain evidence="10 11">PRI2</strain>
    </source>
</reference>
<dbReference type="STRING" id="86259.A0A4Z1P5C3"/>
<feature type="region of interest" description="Disordered" evidence="7">
    <location>
        <begin position="124"/>
        <end position="143"/>
    </location>
</feature>
<comment type="subcellular location">
    <subcellularLocation>
        <location evidence="1">Nucleus</location>
    </subcellularLocation>
</comment>
<evidence type="ECO:0000256" key="2">
    <source>
        <dbReference type="ARBA" id="ARBA00022723"/>
    </source>
</evidence>
<keyword evidence="11" id="KW-1185">Reference proteome</keyword>
<evidence type="ECO:0000256" key="3">
    <source>
        <dbReference type="ARBA" id="ARBA00022771"/>
    </source>
</evidence>
<keyword evidence="5" id="KW-0539">Nucleus</keyword>
<evidence type="ECO:0000256" key="4">
    <source>
        <dbReference type="ARBA" id="ARBA00022833"/>
    </source>
</evidence>
<evidence type="ECO:0000259" key="9">
    <source>
        <dbReference type="PROSITE" id="PS50808"/>
    </source>
</evidence>
<evidence type="ECO:0000256" key="1">
    <source>
        <dbReference type="ARBA" id="ARBA00004123"/>
    </source>
</evidence>
<sequence length="362" mass="39070">MSAEHFEVPKMGKKRRHPDIEEVLGRPWCYYCERDFDDLKILISHQKAKHFKCDRCGRRLNTAGGLSVHMNQVHKEQLNHVENALPDRQGLDVEIFGMEGIPEEIKQRHDQRVTQSYWEAQAQRRADTGNPAPGGIGNLNKRPKLDAADSLKARLAAHKARVAAGISGPATPLEGAQASPSPAVPVAVPVIAPPGAQASPPPGFGGPYAAPPRFPAQPGYGPPPGQFPPPGVMPFPGQQQTVFQPPSFQASPPLPYGQTPHRAPPRDRPASSDLPQRPAFNAPPINAAQLQQLHHGPSGANGKTAEAQPPSEATPPPAADKKPKKDKNMRLIYGDNNVSPEEKMSLLPKYSFTPGRSPATIA</sequence>
<keyword evidence="10" id="KW-0418">Kinase</keyword>
<evidence type="ECO:0000259" key="8">
    <source>
        <dbReference type="PROSITE" id="PS50157"/>
    </source>
</evidence>
<dbReference type="PANTHER" id="PTHR23215">
    <property type="entry name" value="ZINC FINGER PROTEIN 207"/>
    <property type="match status" value="1"/>
</dbReference>
<dbReference type="InterPro" id="IPR003656">
    <property type="entry name" value="Znf_BED"/>
</dbReference>
<dbReference type="Proteomes" id="UP000298493">
    <property type="component" value="Unassembled WGS sequence"/>
</dbReference>
<accession>A0A4Z1P5C3</accession>
<keyword evidence="3 6" id="KW-0863">Zinc-finger</keyword>
<dbReference type="PROSITE" id="PS50808">
    <property type="entry name" value="ZF_BED"/>
    <property type="match status" value="1"/>
</dbReference>
<dbReference type="AlphaFoldDB" id="A0A4Z1P5C3"/>
<dbReference type="SUPFAM" id="SSF57667">
    <property type="entry name" value="beta-beta-alpha zinc fingers"/>
    <property type="match status" value="1"/>
</dbReference>
<organism evidence="10 11">
    <name type="scientific">Venturia nashicola</name>
    <dbReference type="NCBI Taxonomy" id="86259"/>
    <lineage>
        <taxon>Eukaryota</taxon>
        <taxon>Fungi</taxon>
        <taxon>Dikarya</taxon>
        <taxon>Ascomycota</taxon>
        <taxon>Pezizomycotina</taxon>
        <taxon>Dothideomycetes</taxon>
        <taxon>Pleosporomycetidae</taxon>
        <taxon>Venturiales</taxon>
        <taxon>Venturiaceae</taxon>
        <taxon>Venturia</taxon>
    </lineage>
</organism>
<evidence type="ECO:0000256" key="6">
    <source>
        <dbReference type="PROSITE-ProRule" id="PRU00042"/>
    </source>
</evidence>
<dbReference type="FunFam" id="3.30.160.60:FF:000354">
    <property type="entry name" value="C2H2 finger domain-containing protein"/>
    <property type="match status" value="1"/>
</dbReference>
<dbReference type="InterPro" id="IPR013087">
    <property type="entry name" value="Znf_C2H2_type"/>
</dbReference>
<feature type="compositionally biased region" description="Polar residues" evidence="7">
    <location>
        <begin position="241"/>
        <end position="250"/>
    </location>
</feature>
<dbReference type="EMBL" id="SNSC02000012">
    <property type="protein sequence ID" value="TID19448.1"/>
    <property type="molecule type" value="Genomic_DNA"/>
</dbReference>
<protein>
    <submittedName>
        <fullName evidence="10">Serine/threonine-protein kinase srk1</fullName>
    </submittedName>
</protein>
<feature type="region of interest" description="Disordered" evidence="7">
    <location>
        <begin position="197"/>
        <end position="362"/>
    </location>
</feature>
<dbReference type="PANTHER" id="PTHR23215:SF0">
    <property type="entry name" value="BUB3-INTERACTING AND GLEBS MOTIF-CONTAINING PROTEIN ZNF207"/>
    <property type="match status" value="1"/>
</dbReference>
<dbReference type="CDD" id="cd20908">
    <property type="entry name" value="SUF4-like"/>
    <property type="match status" value="1"/>
</dbReference>
<comment type="caution">
    <text evidence="10">The sequence shown here is derived from an EMBL/GenBank/DDBJ whole genome shotgun (WGS) entry which is preliminary data.</text>
</comment>
<feature type="compositionally biased region" description="Pro residues" evidence="7">
    <location>
        <begin position="199"/>
        <end position="233"/>
    </location>
</feature>
<evidence type="ECO:0000313" key="11">
    <source>
        <dbReference type="Proteomes" id="UP000298493"/>
    </source>
</evidence>
<feature type="domain" description="C2H2-type" evidence="8">
    <location>
        <begin position="51"/>
        <end position="79"/>
    </location>
</feature>
<keyword evidence="2" id="KW-0479">Metal-binding</keyword>
<dbReference type="SMART" id="SM00355">
    <property type="entry name" value="ZnF_C2H2"/>
    <property type="match status" value="2"/>
</dbReference>
<feature type="domain" description="BED-type" evidence="9">
    <location>
        <begin position="22"/>
        <end position="81"/>
    </location>
</feature>
<keyword evidence="4" id="KW-0862">Zinc</keyword>
<dbReference type="GO" id="GO:0003677">
    <property type="term" value="F:DNA binding"/>
    <property type="evidence" value="ECO:0007669"/>
    <property type="project" value="InterPro"/>
</dbReference>
<evidence type="ECO:0000256" key="5">
    <source>
        <dbReference type="ARBA" id="ARBA00023242"/>
    </source>
</evidence>
<evidence type="ECO:0000256" key="7">
    <source>
        <dbReference type="SAM" id="MobiDB-lite"/>
    </source>
</evidence>
<feature type="compositionally biased region" description="Basic and acidic residues" evidence="7">
    <location>
        <begin position="319"/>
        <end position="329"/>
    </location>
</feature>
<dbReference type="GO" id="GO:0005634">
    <property type="term" value="C:nucleus"/>
    <property type="evidence" value="ECO:0007669"/>
    <property type="project" value="UniProtKB-SubCell"/>
</dbReference>
<dbReference type="InterPro" id="IPR036236">
    <property type="entry name" value="Znf_C2H2_sf"/>
</dbReference>
<gene>
    <name evidence="10" type="ORF">E6O75_ATG06786</name>
</gene>
<dbReference type="GO" id="GO:0008270">
    <property type="term" value="F:zinc ion binding"/>
    <property type="evidence" value="ECO:0007669"/>
    <property type="project" value="UniProtKB-KW"/>
</dbReference>
<dbReference type="PROSITE" id="PS00028">
    <property type="entry name" value="ZINC_FINGER_C2H2_1"/>
    <property type="match status" value="1"/>
</dbReference>
<dbReference type="PROSITE" id="PS50157">
    <property type="entry name" value="ZINC_FINGER_C2H2_2"/>
    <property type="match status" value="1"/>
</dbReference>
<dbReference type="Gene3D" id="3.30.160.60">
    <property type="entry name" value="Classic Zinc Finger"/>
    <property type="match status" value="1"/>
</dbReference>
<name>A0A4Z1P5C3_9PEZI</name>
<proteinExistence type="predicted"/>